<dbReference type="InterPro" id="IPR001680">
    <property type="entry name" value="WD40_rpt"/>
</dbReference>
<feature type="repeat" description="WD" evidence="11">
    <location>
        <begin position="391"/>
        <end position="423"/>
    </location>
</feature>
<dbReference type="InterPro" id="IPR019775">
    <property type="entry name" value="WD40_repeat_CS"/>
</dbReference>
<keyword evidence="3" id="KW-0507">mRNA processing</keyword>
<keyword evidence="6" id="KW-0508">mRNA splicing</keyword>
<keyword evidence="7" id="KW-0539">Nucleus</keyword>
<feature type="repeat" description="WD" evidence="11">
    <location>
        <begin position="261"/>
        <end position="295"/>
    </location>
</feature>
<evidence type="ECO:0000256" key="7">
    <source>
        <dbReference type="ARBA" id="ARBA00023242"/>
    </source>
</evidence>
<dbReference type="Proteomes" id="UP000078046">
    <property type="component" value="Unassembled WGS sequence"/>
</dbReference>
<evidence type="ECO:0000256" key="10">
    <source>
        <dbReference type="ARBA" id="ARBA00076678"/>
    </source>
</evidence>
<reference evidence="12 13" key="1">
    <citation type="submission" date="2016-04" db="EMBL/GenBank/DDBJ databases">
        <title>The genome of Intoshia linei affirms orthonectids as highly simplified spiralians.</title>
        <authorList>
            <person name="Mikhailov K.V."/>
            <person name="Slusarev G.S."/>
            <person name="Nikitin M.A."/>
            <person name="Logacheva M.D."/>
            <person name="Penin A."/>
            <person name="Aleoshin V."/>
            <person name="Panchin Y.V."/>
        </authorList>
    </citation>
    <scope>NUCLEOTIDE SEQUENCE [LARGE SCALE GENOMIC DNA]</scope>
    <source>
        <strain evidence="12">Intl2013</strain>
        <tissue evidence="12">Whole animal</tissue>
    </source>
</reference>
<dbReference type="Pfam" id="PF00400">
    <property type="entry name" value="WD40"/>
    <property type="match status" value="5"/>
</dbReference>
<dbReference type="SMART" id="SM00320">
    <property type="entry name" value="WD40"/>
    <property type="match status" value="7"/>
</dbReference>
<comment type="caution">
    <text evidence="12">The sequence shown here is derived from an EMBL/GenBank/DDBJ whole genome shotgun (WGS) entry which is preliminary data.</text>
</comment>
<dbReference type="CDD" id="cd00200">
    <property type="entry name" value="WD40"/>
    <property type="match status" value="1"/>
</dbReference>
<feature type="repeat" description="WD" evidence="11">
    <location>
        <begin position="490"/>
        <end position="522"/>
    </location>
</feature>
<dbReference type="GO" id="GO:0000398">
    <property type="term" value="P:mRNA splicing, via spliceosome"/>
    <property type="evidence" value="ECO:0007669"/>
    <property type="project" value="InterPro"/>
</dbReference>
<dbReference type="InterPro" id="IPR032847">
    <property type="entry name" value="PRPF17"/>
</dbReference>
<feature type="repeat" description="WD" evidence="11">
    <location>
        <begin position="305"/>
        <end position="346"/>
    </location>
</feature>
<dbReference type="InterPro" id="IPR020472">
    <property type="entry name" value="WD40_PAC1"/>
</dbReference>
<dbReference type="PANTHER" id="PTHR43979">
    <property type="entry name" value="PRE-MRNA-PROCESSING FACTOR 17"/>
    <property type="match status" value="1"/>
</dbReference>
<proteinExistence type="predicted"/>
<evidence type="ECO:0000313" key="12">
    <source>
        <dbReference type="EMBL" id="OAF69363.1"/>
    </source>
</evidence>
<evidence type="ECO:0000256" key="9">
    <source>
        <dbReference type="ARBA" id="ARBA00075265"/>
    </source>
</evidence>
<evidence type="ECO:0000256" key="11">
    <source>
        <dbReference type="PROSITE-ProRule" id="PRU00221"/>
    </source>
</evidence>
<dbReference type="PRINTS" id="PR00320">
    <property type="entry name" value="GPROTEINBRPT"/>
</dbReference>
<evidence type="ECO:0000256" key="3">
    <source>
        <dbReference type="ARBA" id="ARBA00022664"/>
    </source>
</evidence>
<sequence>MSLVAYEGNSPESIHDDEEIVENQKLQIQLKMTLVCAAPEVSVVKPKEIFNKNVEVCEKLYGPNSKNISKYQNNNILTGHIEENYISNFEFDKQYNTFKSFGYAKDPSRGSSGMVRNLHGPGSKKIKVTHEKSVFEKTPKREKDKRKRLRNCDASDLEGYLGPWGKYVDEETVSKPSEDDQKDIDVYLEKMKSRKGEKMKKDEEQEPTYVKESFELHIPDPLDYQGRSFIDPKSEYSGNPKHDYIQTPGKCYAPSRCIHTWKGHTKAVSKMLWFPKSAHLILTASVDTTIKLWEVYKSRRCVMTFNGHNKAVRDICFNRSGKQFASCGYDKYVRLWDTEKGICVSRFHCKRIPYCVKFNPRHDNQNLILIGTASKKIICYNTNTKTIIQEYDRHMGAINAIEFIDFGKRFVSSSDDKSLRIWEWNIPVDFKCISDPTMHAAPAMTLSPNEKYLITQSMDNTILTYNALQVCRKVRKKTFKGHMVSGYACTLDFSPSMSHVVSGDADGKVFFWDWKTTNVVKTLKAHEGVCGNVMWHPYEASRVITAGWDGLMKYWE</sequence>
<dbReference type="PANTHER" id="PTHR43979:SF1">
    <property type="entry name" value="PRE-MRNA-PROCESSING FACTOR 17"/>
    <property type="match status" value="1"/>
</dbReference>
<evidence type="ECO:0000256" key="2">
    <source>
        <dbReference type="ARBA" id="ARBA00022574"/>
    </source>
</evidence>
<evidence type="ECO:0000256" key="1">
    <source>
        <dbReference type="ARBA" id="ARBA00004123"/>
    </source>
</evidence>
<keyword evidence="4" id="KW-0747">Spliceosome</keyword>
<name>A0A177B6T6_9BILA</name>
<comment type="subcellular location">
    <subcellularLocation>
        <location evidence="1">Nucleus</location>
    </subcellularLocation>
</comment>
<keyword evidence="13" id="KW-1185">Reference proteome</keyword>
<keyword evidence="2 11" id="KW-0853">WD repeat</keyword>
<dbReference type="AlphaFoldDB" id="A0A177B6T6"/>
<gene>
    <name evidence="12" type="ORF">A3Q56_02903</name>
</gene>
<dbReference type="PROSITE" id="PS50082">
    <property type="entry name" value="WD_REPEATS_2"/>
    <property type="match status" value="5"/>
</dbReference>
<feature type="repeat" description="WD" evidence="11">
    <location>
        <begin position="523"/>
        <end position="556"/>
    </location>
</feature>
<dbReference type="PROSITE" id="PS50294">
    <property type="entry name" value="WD_REPEATS_REGION"/>
    <property type="match status" value="4"/>
</dbReference>
<organism evidence="12 13">
    <name type="scientific">Intoshia linei</name>
    <dbReference type="NCBI Taxonomy" id="1819745"/>
    <lineage>
        <taxon>Eukaryota</taxon>
        <taxon>Metazoa</taxon>
        <taxon>Spiralia</taxon>
        <taxon>Lophotrochozoa</taxon>
        <taxon>Mesozoa</taxon>
        <taxon>Orthonectida</taxon>
        <taxon>Rhopaluridae</taxon>
        <taxon>Intoshia</taxon>
    </lineage>
</organism>
<dbReference type="GO" id="GO:0071013">
    <property type="term" value="C:catalytic step 2 spliceosome"/>
    <property type="evidence" value="ECO:0007669"/>
    <property type="project" value="InterPro"/>
</dbReference>
<dbReference type="EMBL" id="LWCA01000294">
    <property type="protein sequence ID" value="OAF69363.1"/>
    <property type="molecule type" value="Genomic_DNA"/>
</dbReference>
<keyword evidence="5" id="KW-0677">Repeat</keyword>
<dbReference type="FunFam" id="2.130.10.10:FF:000034">
    <property type="entry name" value="Pre-mRNA-processing factor 17, putative"/>
    <property type="match status" value="1"/>
</dbReference>
<evidence type="ECO:0000256" key="8">
    <source>
        <dbReference type="ARBA" id="ARBA00068146"/>
    </source>
</evidence>
<evidence type="ECO:0000256" key="6">
    <source>
        <dbReference type="ARBA" id="ARBA00023187"/>
    </source>
</evidence>
<evidence type="ECO:0000256" key="5">
    <source>
        <dbReference type="ARBA" id="ARBA00022737"/>
    </source>
</evidence>
<dbReference type="PROSITE" id="PS00678">
    <property type="entry name" value="WD_REPEATS_1"/>
    <property type="match status" value="1"/>
</dbReference>
<evidence type="ECO:0000313" key="13">
    <source>
        <dbReference type="Proteomes" id="UP000078046"/>
    </source>
</evidence>
<accession>A0A177B6T6</accession>
<dbReference type="Gene3D" id="2.130.10.10">
    <property type="entry name" value="YVTN repeat-like/Quinoprotein amine dehydrogenase"/>
    <property type="match status" value="1"/>
</dbReference>
<evidence type="ECO:0000256" key="4">
    <source>
        <dbReference type="ARBA" id="ARBA00022728"/>
    </source>
</evidence>
<dbReference type="InterPro" id="IPR015943">
    <property type="entry name" value="WD40/YVTN_repeat-like_dom_sf"/>
</dbReference>
<dbReference type="GO" id="GO:0003729">
    <property type="term" value="F:mRNA binding"/>
    <property type="evidence" value="ECO:0007669"/>
    <property type="project" value="TreeGrafter"/>
</dbReference>
<dbReference type="SUPFAM" id="SSF50978">
    <property type="entry name" value="WD40 repeat-like"/>
    <property type="match status" value="1"/>
</dbReference>
<dbReference type="InterPro" id="IPR036322">
    <property type="entry name" value="WD40_repeat_dom_sf"/>
</dbReference>
<protein>
    <recommendedName>
        <fullName evidence="8">Pre-mRNA-processing factor 17</fullName>
    </recommendedName>
    <alternativeName>
        <fullName evidence="10">Cell division cycle 40 homolog</fullName>
    </alternativeName>
    <alternativeName>
        <fullName evidence="9">PRP17 homolog</fullName>
    </alternativeName>
</protein>